<accession>A0ABT4R2K1</accession>
<dbReference type="Proteomes" id="UP001152178">
    <property type="component" value="Unassembled WGS sequence"/>
</dbReference>
<protein>
    <submittedName>
        <fullName evidence="1">Uncharacterized protein</fullName>
    </submittedName>
</protein>
<gene>
    <name evidence="1" type="ORF">OOJ09_28100</name>
</gene>
<evidence type="ECO:0000313" key="1">
    <source>
        <dbReference type="EMBL" id="MCZ8548057.1"/>
    </source>
</evidence>
<comment type="caution">
    <text evidence="1">The sequence shown here is derived from an EMBL/GenBank/DDBJ whole genome shotgun (WGS) entry which is preliminary data.</text>
</comment>
<keyword evidence="2" id="KW-1185">Reference proteome</keyword>
<organism evidence="1 2">
    <name type="scientific">Mesorhizobium qingshengii</name>
    <dbReference type="NCBI Taxonomy" id="1165689"/>
    <lineage>
        <taxon>Bacteria</taxon>
        <taxon>Pseudomonadati</taxon>
        <taxon>Pseudomonadota</taxon>
        <taxon>Alphaproteobacteria</taxon>
        <taxon>Hyphomicrobiales</taxon>
        <taxon>Phyllobacteriaceae</taxon>
        <taxon>Mesorhizobium</taxon>
    </lineage>
</organism>
<proteinExistence type="predicted"/>
<dbReference type="EMBL" id="JAPFQA010000021">
    <property type="protein sequence ID" value="MCZ8548057.1"/>
    <property type="molecule type" value="Genomic_DNA"/>
</dbReference>
<name>A0ABT4R2K1_9HYPH</name>
<sequence>MATKKEAAPAKNHPSHGVYVTEGEGEKAFWAKIGCAWQHGDTESFNVTLSALPISGRRVVRARREQEEC</sequence>
<reference evidence="1" key="1">
    <citation type="submission" date="2022-11" db="EMBL/GenBank/DDBJ databases">
        <authorList>
            <person name="Coimbra C."/>
        </authorList>
    </citation>
    <scope>NUCLEOTIDE SEQUENCE</scope>
    <source>
        <strain evidence="1">Jales19</strain>
    </source>
</reference>
<evidence type="ECO:0000313" key="2">
    <source>
        <dbReference type="Proteomes" id="UP001152178"/>
    </source>
</evidence>
<dbReference type="RefSeq" id="WP_269908321.1">
    <property type="nucleotide sequence ID" value="NZ_JAPFQA010000021.1"/>
</dbReference>